<evidence type="ECO:0000313" key="2">
    <source>
        <dbReference type="Proteomes" id="UP000003250"/>
    </source>
</evidence>
<dbReference type="Pfam" id="PF07369">
    <property type="entry name" value="DUF1488"/>
    <property type="match status" value="1"/>
</dbReference>
<evidence type="ECO:0000313" key="1">
    <source>
        <dbReference type="EMBL" id="EHK55765.1"/>
    </source>
</evidence>
<keyword evidence="2" id="KW-1185">Reference proteome</keyword>
<name>H0HU28_9HYPH</name>
<dbReference type="Proteomes" id="UP000003250">
    <property type="component" value="Unassembled WGS sequence"/>
</dbReference>
<dbReference type="AlphaFoldDB" id="H0HU28"/>
<dbReference type="OrthoDB" id="7360668at2"/>
<dbReference type="RefSeq" id="WP_008837288.1">
    <property type="nucleotide sequence ID" value="NZ_AHAM01000147.1"/>
</dbReference>
<dbReference type="PATRIC" id="fig|1107882.3.peg.3589"/>
<dbReference type="EMBL" id="AHAM01000147">
    <property type="protein sequence ID" value="EHK55765.1"/>
    <property type="molecule type" value="Genomic_DNA"/>
</dbReference>
<proteinExistence type="predicted"/>
<protein>
    <recommendedName>
        <fullName evidence="3">DUF1488 domain-containing protein</fullName>
    </recommendedName>
</protein>
<reference evidence="1 2" key="1">
    <citation type="journal article" date="2012" name="J. Bacteriol.">
        <title>Draft Genome Sequence of Mesorhizobium alhagi CCNWXJ12-2T, a Novel Salt-Resistant Species Isolated from the Desert of Northwestern China.</title>
        <authorList>
            <person name="Zhou M."/>
            <person name="Chen W."/>
            <person name="Chen H."/>
            <person name="Wei G."/>
        </authorList>
    </citation>
    <scope>NUCLEOTIDE SEQUENCE [LARGE SCALE GENOMIC DNA]</scope>
    <source>
        <strain evidence="1 2">CCNWXJ12-2</strain>
    </source>
</reference>
<sequence>MSLTFPNLSRSYDAAGKRIRFLGHDGMVQISFSVEIDAISKKKAAEPADAETDYLAAFDAVRGLVHDMARNAYSRGRKNMYDLTSADFK</sequence>
<gene>
    <name evidence="1" type="ORF">MAXJ12_18348</name>
</gene>
<accession>H0HU28</accession>
<evidence type="ECO:0008006" key="3">
    <source>
        <dbReference type="Google" id="ProtNLM"/>
    </source>
</evidence>
<organism evidence="1 2">
    <name type="scientific">Mesorhizobium alhagi CCNWXJ12-2</name>
    <dbReference type="NCBI Taxonomy" id="1107882"/>
    <lineage>
        <taxon>Bacteria</taxon>
        <taxon>Pseudomonadati</taxon>
        <taxon>Pseudomonadota</taxon>
        <taxon>Alphaproteobacteria</taxon>
        <taxon>Hyphomicrobiales</taxon>
        <taxon>Phyllobacteriaceae</taxon>
        <taxon>Allomesorhizobium</taxon>
    </lineage>
</organism>
<dbReference type="InterPro" id="IPR009962">
    <property type="entry name" value="DUF1488"/>
</dbReference>